<dbReference type="Gene3D" id="3.40.50.2000">
    <property type="entry name" value="Glycogen Phosphorylase B"/>
    <property type="match status" value="1"/>
</dbReference>
<evidence type="ECO:0000313" key="1">
    <source>
        <dbReference type="EMBL" id="SVC51847.1"/>
    </source>
</evidence>
<proteinExistence type="predicted"/>
<dbReference type="AlphaFoldDB" id="A0A382MVM9"/>
<gene>
    <name evidence="1" type="ORF">METZ01_LOCUS304701</name>
</gene>
<organism evidence="1">
    <name type="scientific">marine metagenome</name>
    <dbReference type="NCBI Taxonomy" id="408172"/>
    <lineage>
        <taxon>unclassified sequences</taxon>
        <taxon>metagenomes</taxon>
        <taxon>ecological metagenomes</taxon>
    </lineage>
</organism>
<name>A0A382MVM9_9ZZZZ</name>
<reference evidence="1" key="1">
    <citation type="submission" date="2018-05" db="EMBL/GenBank/DDBJ databases">
        <authorList>
            <person name="Lanie J.A."/>
            <person name="Ng W.-L."/>
            <person name="Kazmierczak K.M."/>
            <person name="Andrzejewski T.M."/>
            <person name="Davidsen T.M."/>
            <person name="Wayne K.J."/>
            <person name="Tettelin H."/>
            <person name="Glass J.I."/>
            <person name="Rusch D."/>
            <person name="Podicherti R."/>
            <person name="Tsui H.-C.T."/>
            <person name="Winkler M.E."/>
        </authorList>
    </citation>
    <scope>NUCLEOTIDE SEQUENCE</scope>
</reference>
<sequence>MHVCILTTGFPRFRGDLFGAFVLEMARALVAQGTQVTVVAPHEKGIARHEKVEGISVHRFRYFLPVAGQ</sequence>
<accession>A0A382MVM9</accession>
<dbReference type="EMBL" id="UINC01095617">
    <property type="protein sequence ID" value="SVC51847.1"/>
    <property type="molecule type" value="Genomic_DNA"/>
</dbReference>
<feature type="non-terminal residue" evidence="1">
    <location>
        <position position="69"/>
    </location>
</feature>
<dbReference type="SUPFAM" id="SSF53756">
    <property type="entry name" value="UDP-Glycosyltransferase/glycogen phosphorylase"/>
    <property type="match status" value="1"/>
</dbReference>
<protein>
    <submittedName>
        <fullName evidence="1">Uncharacterized protein</fullName>
    </submittedName>
</protein>